<keyword evidence="1" id="KW-0539">Nucleus</keyword>
<dbReference type="Pfam" id="PF22942">
    <property type="entry name" value="DUF7025"/>
    <property type="match status" value="1"/>
</dbReference>
<reference evidence="4 5" key="1">
    <citation type="submission" date="2020-05" db="EMBL/GenBank/DDBJ databases">
        <title>Identification and distribution of gene clusters putatively required for synthesis of sphingolipid metabolism inhibitors in phylogenetically diverse species of the filamentous fungus Fusarium.</title>
        <authorList>
            <person name="Kim H.-S."/>
            <person name="Busman M."/>
            <person name="Brown D.W."/>
            <person name="Divon H."/>
            <person name="Uhlig S."/>
            <person name="Proctor R.H."/>
        </authorList>
    </citation>
    <scope>NUCLEOTIDE SEQUENCE [LARGE SCALE GENOMIC DNA]</scope>
    <source>
        <strain evidence="4 5">NRRL 66235</strain>
    </source>
</reference>
<comment type="caution">
    <text evidence="4">The sequence shown here is derived from an EMBL/GenBank/DDBJ whole genome shotgun (WGS) entry which is preliminary data.</text>
</comment>
<dbReference type="EMBL" id="JAAOAN010000383">
    <property type="protein sequence ID" value="KAF5708562.1"/>
    <property type="molecule type" value="Genomic_DNA"/>
</dbReference>
<dbReference type="InterPro" id="IPR027417">
    <property type="entry name" value="P-loop_NTPase"/>
</dbReference>
<protein>
    <submittedName>
        <fullName evidence="4">P-loop containing protein</fullName>
    </submittedName>
</protein>
<organism evidence="4 5">
    <name type="scientific">Fusarium mundagurra</name>
    <dbReference type="NCBI Taxonomy" id="1567541"/>
    <lineage>
        <taxon>Eukaryota</taxon>
        <taxon>Fungi</taxon>
        <taxon>Dikarya</taxon>
        <taxon>Ascomycota</taxon>
        <taxon>Pezizomycotina</taxon>
        <taxon>Sordariomycetes</taxon>
        <taxon>Hypocreomycetidae</taxon>
        <taxon>Hypocreales</taxon>
        <taxon>Nectriaceae</taxon>
        <taxon>Fusarium</taxon>
        <taxon>Fusarium fujikuroi species complex</taxon>
    </lineage>
</organism>
<dbReference type="SUPFAM" id="SSF52540">
    <property type="entry name" value="P-loop containing nucleoside triphosphate hydrolases"/>
    <property type="match status" value="1"/>
</dbReference>
<evidence type="ECO:0000313" key="4">
    <source>
        <dbReference type="EMBL" id="KAF5708562.1"/>
    </source>
</evidence>
<feature type="compositionally biased region" description="Basic and acidic residues" evidence="2">
    <location>
        <begin position="139"/>
        <end position="153"/>
    </location>
</feature>
<evidence type="ECO:0000259" key="3">
    <source>
        <dbReference type="Pfam" id="PF22942"/>
    </source>
</evidence>
<evidence type="ECO:0000313" key="5">
    <source>
        <dbReference type="Proteomes" id="UP000544331"/>
    </source>
</evidence>
<dbReference type="AlphaFoldDB" id="A0A8H5YA91"/>
<dbReference type="PANTHER" id="PTHR46411">
    <property type="entry name" value="FAMILY ATPASE, PUTATIVE-RELATED"/>
    <property type="match status" value="1"/>
</dbReference>
<dbReference type="Proteomes" id="UP000544331">
    <property type="component" value="Unassembled WGS sequence"/>
</dbReference>
<accession>A0A8H5YA91</accession>
<gene>
    <name evidence="4" type="ORF">FMUND_10581</name>
</gene>
<evidence type="ECO:0000256" key="2">
    <source>
        <dbReference type="SAM" id="MobiDB-lite"/>
    </source>
</evidence>
<dbReference type="InterPro" id="IPR001138">
    <property type="entry name" value="Zn2Cys6_DnaBD"/>
</dbReference>
<dbReference type="Gene3D" id="3.40.50.300">
    <property type="entry name" value="P-loop containing nucleotide triphosphate hydrolases"/>
    <property type="match status" value="1"/>
</dbReference>
<evidence type="ECO:0000256" key="1">
    <source>
        <dbReference type="ARBA" id="ARBA00023242"/>
    </source>
</evidence>
<name>A0A8H5YA91_9HYPO</name>
<proteinExistence type="predicted"/>
<dbReference type="PANTHER" id="PTHR46411:SF2">
    <property type="entry name" value="AAA+ ATPASE DOMAIN-CONTAINING PROTEIN"/>
    <property type="match status" value="1"/>
</dbReference>
<dbReference type="OrthoDB" id="10042665at2759"/>
<dbReference type="GO" id="GO:0000981">
    <property type="term" value="F:DNA-binding transcription factor activity, RNA polymerase II-specific"/>
    <property type="evidence" value="ECO:0007669"/>
    <property type="project" value="InterPro"/>
</dbReference>
<dbReference type="InterPro" id="IPR054289">
    <property type="entry name" value="DUF7025"/>
</dbReference>
<feature type="domain" description="DUF7025" evidence="3">
    <location>
        <begin position="535"/>
        <end position="627"/>
    </location>
</feature>
<sequence length="863" mass="98151">MAKHIPSPPGCAVSHDISIQGHKHFIGAYKPRKKVCSGFPPCRRCQRDGFVCTTENAAKNDFRRLSSGYTEVFQKTHSALKATIQSLYLMVRNGDAWEFDEPELDDRGELMVHDIVHKLGHKLPFADEESPTPPAVLEDEARSEESISQHKKEIKDQVIKEKTVVPDTGLPTPCQTEQSPPEQYVDAFMDNSKAPIDRWVGSETLNTSPQQWVDGFYMDFSAPIWGADMMTLHWPQSDFISEASSETVLADMPLLFQPLDFNYRVSKPILNKMLTINYQGLAVRLELETRSGFRLCNNKYGNFSNVNMAENNIDKVPRSTEATSSKRSAPVPRYMVIHRVECPGSTPAHSGHPPLSSYLDVPRLFVGDNEASPLKGRIPDEDSQMRAKRDPTISFIIHRTYNCLAYHNAVFEALREASHSSAPHNLSSQLCLSNDADGAVAQGEYMEIVSKDLNYAIEAVKEADAKQDSEEDSKLLGWEREHNMVAPYLHFYHTRNLLRDHVPQLPERQRQDVTLLLKYLDREISPEYQEAKNLFLSEGLVSRKHFHKLFGPREILVTVEEGNHVAMVSKYPPLPGSNPIRLECEMWKFDGRFAKFKRIITIPWPKHAAEVDKVPIKSLGIFPVRFDQQLEHRLRTRGEFFWQLRKPRLVLYNAPSQVLDYRMVNGRYMIDIETYRRSHRLNTIDNVVTEQAEEYLPVEATESALPPTGSFILLLPPTTYGFGLHDKKWRELAIEYAADIVWNEDMFDMLVIPDDVKDVLRALVPDNKPSLNVIAGRDKGRLILFQGGSGTGKTFAAEALAELARKPLYRLTPYEVGIEVNQVENNIKEAFYLGDIWNAVVLTMANTGKFNSLQSLYKSALFD</sequence>
<feature type="region of interest" description="Disordered" evidence="2">
    <location>
        <begin position="124"/>
        <end position="153"/>
    </location>
</feature>
<dbReference type="GO" id="GO:0008270">
    <property type="term" value="F:zinc ion binding"/>
    <property type="evidence" value="ECO:0007669"/>
    <property type="project" value="InterPro"/>
</dbReference>
<dbReference type="CDD" id="cd00067">
    <property type="entry name" value="GAL4"/>
    <property type="match status" value="1"/>
</dbReference>
<keyword evidence="5" id="KW-1185">Reference proteome</keyword>